<comment type="caution">
    <text evidence="1">The sequence shown here is derived from an EMBL/GenBank/DDBJ whole genome shotgun (WGS) entry which is preliminary data.</text>
</comment>
<protein>
    <submittedName>
        <fullName evidence="1">Uncharacterized protein</fullName>
    </submittedName>
</protein>
<organism evidence="1 2">
    <name type="scientific">Thalassiosira oceanica</name>
    <name type="common">Marine diatom</name>
    <dbReference type="NCBI Taxonomy" id="159749"/>
    <lineage>
        <taxon>Eukaryota</taxon>
        <taxon>Sar</taxon>
        <taxon>Stramenopiles</taxon>
        <taxon>Ochrophyta</taxon>
        <taxon>Bacillariophyta</taxon>
        <taxon>Coscinodiscophyceae</taxon>
        <taxon>Thalassiosirophycidae</taxon>
        <taxon>Thalassiosirales</taxon>
        <taxon>Thalassiosiraceae</taxon>
        <taxon>Thalassiosira</taxon>
    </lineage>
</organism>
<keyword evidence="2" id="KW-1185">Reference proteome</keyword>
<reference evidence="1 2" key="1">
    <citation type="journal article" date="2012" name="Genome Biol.">
        <title>Genome and low-iron response of an oceanic diatom adapted to chronic iron limitation.</title>
        <authorList>
            <person name="Lommer M."/>
            <person name="Specht M."/>
            <person name="Roy A.S."/>
            <person name="Kraemer L."/>
            <person name="Andreson R."/>
            <person name="Gutowska M.A."/>
            <person name="Wolf J."/>
            <person name="Bergner S.V."/>
            <person name="Schilhabel M.B."/>
            <person name="Klostermeier U.C."/>
            <person name="Beiko R.G."/>
            <person name="Rosenstiel P."/>
            <person name="Hippler M."/>
            <person name="Laroche J."/>
        </authorList>
    </citation>
    <scope>NUCLEOTIDE SEQUENCE [LARGE SCALE GENOMIC DNA]</scope>
    <source>
        <strain evidence="1 2">CCMP1005</strain>
    </source>
</reference>
<sequence>MRAVIISGRKGACGAMMRQPAQASTLFRALGPYPQKGWALGTLTRRRAGPWGPLPAGGLGDPEAAPCCASAQISETLKRVAGSARGARKRAEEIAPTSTLSRSRFDYTL</sequence>
<dbReference type="Proteomes" id="UP000266841">
    <property type="component" value="Unassembled WGS sequence"/>
</dbReference>
<evidence type="ECO:0000313" key="1">
    <source>
        <dbReference type="EMBL" id="EJK52004.1"/>
    </source>
</evidence>
<dbReference type="EMBL" id="AGNL01040603">
    <property type="protein sequence ID" value="EJK52004.1"/>
    <property type="molecule type" value="Genomic_DNA"/>
</dbReference>
<evidence type="ECO:0000313" key="2">
    <source>
        <dbReference type="Proteomes" id="UP000266841"/>
    </source>
</evidence>
<dbReference type="AlphaFoldDB" id="K0RI92"/>
<accession>K0RI92</accession>
<gene>
    <name evidence="1" type="ORF">THAOC_28770</name>
</gene>
<proteinExistence type="predicted"/>
<name>K0RI92_THAOC</name>